<evidence type="ECO:0000256" key="1">
    <source>
        <dbReference type="ARBA" id="ARBA00001974"/>
    </source>
</evidence>
<dbReference type="PROSITE" id="PS00624">
    <property type="entry name" value="GMC_OXRED_2"/>
    <property type="match status" value="1"/>
</dbReference>
<keyword evidence="3 5" id="KW-0285">Flavoprotein</keyword>
<organism evidence="8 9">
    <name type="scientific">Paraburkholderia terrae</name>
    <dbReference type="NCBI Taxonomy" id="311230"/>
    <lineage>
        <taxon>Bacteria</taxon>
        <taxon>Pseudomonadati</taxon>
        <taxon>Pseudomonadota</taxon>
        <taxon>Betaproteobacteria</taxon>
        <taxon>Burkholderiales</taxon>
        <taxon>Burkholderiaceae</taxon>
        <taxon>Paraburkholderia</taxon>
    </lineage>
</organism>
<name>A0A2I8F4Y2_9BURK</name>
<dbReference type="PROSITE" id="PS51257">
    <property type="entry name" value="PROKAR_LIPOPROTEIN"/>
    <property type="match status" value="1"/>
</dbReference>
<feature type="domain" description="Glucose-methanol-choline oxidoreductase N-terminal" evidence="6">
    <location>
        <begin position="84"/>
        <end position="107"/>
    </location>
</feature>
<dbReference type="InterPro" id="IPR012132">
    <property type="entry name" value="GMC_OxRdtase"/>
</dbReference>
<dbReference type="SUPFAM" id="SSF51905">
    <property type="entry name" value="FAD/NAD(P)-binding domain"/>
    <property type="match status" value="1"/>
</dbReference>
<dbReference type="Proteomes" id="UP000243502">
    <property type="component" value="Chromosome 4"/>
</dbReference>
<dbReference type="Gene3D" id="3.30.560.10">
    <property type="entry name" value="Glucose Oxidase, domain 3"/>
    <property type="match status" value="1"/>
</dbReference>
<proteinExistence type="inferred from homology"/>
<dbReference type="Gene3D" id="3.50.50.60">
    <property type="entry name" value="FAD/NAD(P)-binding domain"/>
    <property type="match status" value="2"/>
</dbReference>
<dbReference type="RefSeq" id="WP_042314893.1">
    <property type="nucleotide sequence ID" value="NZ_CP026114.1"/>
</dbReference>
<dbReference type="OrthoDB" id="9785276at2"/>
<evidence type="ECO:0000313" key="9">
    <source>
        <dbReference type="Proteomes" id="UP000243502"/>
    </source>
</evidence>
<evidence type="ECO:0000259" key="6">
    <source>
        <dbReference type="PROSITE" id="PS00623"/>
    </source>
</evidence>
<dbReference type="PANTHER" id="PTHR11552">
    <property type="entry name" value="GLUCOSE-METHANOL-CHOLINE GMC OXIDOREDUCTASE"/>
    <property type="match status" value="1"/>
</dbReference>
<dbReference type="GO" id="GO:0050660">
    <property type="term" value="F:flavin adenine dinucleotide binding"/>
    <property type="evidence" value="ECO:0007669"/>
    <property type="project" value="InterPro"/>
</dbReference>
<dbReference type="InterPro" id="IPR000172">
    <property type="entry name" value="GMC_OxRdtase_N"/>
</dbReference>
<sequence length="561" mass="60202">MNKRELHDCEYLIIGGGSAGCVLASRLSEDPAVRVTLVEAGQDVEPVAVKDARFRTLNDSRFLWPDLSAEYSQNGIGPLPFGQAKILGGGSAINGMHAQRGLPEDYEEWSDFGVQGWGWADVLPYFKRLETDCDFDNEQHGKSGPLQLQRVPPDNWSGLTKAVATTYERRGISYIEDLNGQAGDGYGSVPINMVGRHRLSAAAAYLTPEVRKRDNLRIETGTAASRLLMDGPQVTGVIIGEGEQSRAIWSRETIVSSGALHSPALLLKSGIGPAEQLQAAGVPVAKNLAGVGSNLLNHPMLIVGAHLRSMGRQRNDVLPPCPIVVRYSSGLQGVASTDVVLNVWERTPNNLARDPLGRQVANLMFIINKVYSQGSVKLAPEGALDIRFNLLQDPRDLRRMVDGLSSLADLVQEPEVASLVNAAFLPAMTPLALLMMQDNWKAQALSIAGAAAFAAPGLPRKKAFEMAGTPISDVMRSGKQMIEDTVRMATLPGGHVSGTCRMGSPDDPEAVVDSNCRVIGVSGLRVVDASIFPTLMAAGTNLPVIMAAEKVADAIKREYRA</sequence>
<dbReference type="AlphaFoldDB" id="A0A2I8F4Y2"/>
<dbReference type="InterPro" id="IPR007867">
    <property type="entry name" value="GMC_OxRtase_C"/>
</dbReference>
<dbReference type="PIRSF" id="PIRSF000137">
    <property type="entry name" value="Alcohol_oxidase"/>
    <property type="match status" value="1"/>
</dbReference>
<dbReference type="SUPFAM" id="SSF54373">
    <property type="entry name" value="FAD-linked reductases, C-terminal domain"/>
    <property type="match status" value="1"/>
</dbReference>
<feature type="domain" description="Glucose-methanol-choline oxidoreductase N-terminal" evidence="7">
    <location>
        <begin position="258"/>
        <end position="272"/>
    </location>
</feature>
<dbReference type="InterPro" id="IPR036188">
    <property type="entry name" value="FAD/NAD-bd_sf"/>
</dbReference>
<protein>
    <submittedName>
        <fullName evidence="8">Glucose-methanol-choline oxidoreductase</fullName>
    </submittedName>
</protein>
<evidence type="ECO:0000313" key="8">
    <source>
        <dbReference type="EMBL" id="AUT66722.1"/>
    </source>
</evidence>
<dbReference type="EMBL" id="CP026114">
    <property type="protein sequence ID" value="AUT66722.1"/>
    <property type="molecule type" value="Genomic_DNA"/>
</dbReference>
<accession>A0A2I8F4Y2</accession>
<comment type="cofactor">
    <cofactor evidence="1">
        <name>FAD</name>
        <dbReference type="ChEBI" id="CHEBI:57692"/>
    </cofactor>
</comment>
<dbReference type="Gene3D" id="3.30.410.40">
    <property type="match status" value="1"/>
</dbReference>
<reference evidence="8 9" key="1">
    <citation type="submission" date="2018-01" db="EMBL/GenBank/DDBJ databases">
        <title>Species boundaries and ecological features among Paraburkholderia terrae DSMZ17804T, P. hospita DSMZ17164T and P. caribensis DSMZ13236T.</title>
        <authorList>
            <person name="Pratama A.A."/>
        </authorList>
    </citation>
    <scope>NUCLEOTIDE SEQUENCE [LARGE SCALE GENOMIC DNA]</scope>
    <source>
        <strain evidence="8 9">DSM 17804</strain>
    </source>
</reference>
<dbReference type="PANTHER" id="PTHR11552:SF147">
    <property type="entry name" value="CHOLINE DEHYDROGENASE, MITOCHONDRIAL"/>
    <property type="match status" value="1"/>
</dbReference>
<comment type="similarity">
    <text evidence="2 5">Belongs to the GMC oxidoreductase family.</text>
</comment>
<dbReference type="Pfam" id="PF05199">
    <property type="entry name" value="GMC_oxred_C"/>
    <property type="match status" value="1"/>
</dbReference>
<evidence type="ECO:0000256" key="2">
    <source>
        <dbReference type="ARBA" id="ARBA00010790"/>
    </source>
</evidence>
<evidence type="ECO:0000256" key="4">
    <source>
        <dbReference type="ARBA" id="ARBA00022827"/>
    </source>
</evidence>
<evidence type="ECO:0000256" key="5">
    <source>
        <dbReference type="RuleBase" id="RU003968"/>
    </source>
</evidence>
<dbReference type="GO" id="GO:0016614">
    <property type="term" value="F:oxidoreductase activity, acting on CH-OH group of donors"/>
    <property type="evidence" value="ECO:0007669"/>
    <property type="project" value="InterPro"/>
</dbReference>
<evidence type="ECO:0000259" key="7">
    <source>
        <dbReference type="PROSITE" id="PS00624"/>
    </source>
</evidence>
<gene>
    <name evidence="8" type="ORF">C2L65_44890</name>
</gene>
<evidence type="ECO:0000256" key="3">
    <source>
        <dbReference type="ARBA" id="ARBA00022630"/>
    </source>
</evidence>
<dbReference type="PROSITE" id="PS00623">
    <property type="entry name" value="GMC_OXRED_1"/>
    <property type="match status" value="1"/>
</dbReference>
<dbReference type="Pfam" id="PF00732">
    <property type="entry name" value="GMC_oxred_N"/>
    <property type="match status" value="1"/>
</dbReference>
<dbReference type="KEGG" id="pter:C2L65_44890"/>
<keyword evidence="4 5" id="KW-0274">FAD</keyword>